<dbReference type="RefSeq" id="WP_003835189.1">
    <property type="nucleotide sequence ID" value="NZ_CP026729.1"/>
</dbReference>
<evidence type="ECO:0000313" key="3">
    <source>
        <dbReference type="Proteomes" id="UP001157379"/>
    </source>
</evidence>
<comment type="caution">
    <text evidence="2">The sequence shown here is derived from an EMBL/GenBank/DDBJ whole genome shotgun (WGS) entry which is preliminary data.</text>
</comment>
<evidence type="ECO:0008006" key="4">
    <source>
        <dbReference type="Google" id="ProtNLM"/>
    </source>
</evidence>
<dbReference type="AlphaFoldDB" id="A0AAJ1UNL0"/>
<reference evidence="2" key="1">
    <citation type="journal article" date="2023" name="Gut Microbes">
        <title>Characterization of Bifidobacterium kashiwanohense that utilizes both milk- and plant-derived oligosaccharides.</title>
        <authorList>
            <person name="Orihara K."/>
            <person name="Yahagi K."/>
            <person name="Saito Y."/>
            <person name="Watanabe Y."/>
            <person name="Sasai T."/>
            <person name="Hara T."/>
            <person name="Tsukuda N."/>
            <person name="Oki K."/>
            <person name="Fujimoto J."/>
            <person name="Matsuki T."/>
        </authorList>
    </citation>
    <scope>NUCLEOTIDE SEQUENCE</scope>
    <source>
        <strain evidence="2">YIT 13057</strain>
    </source>
</reference>
<keyword evidence="1" id="KW-1133">Transmembrane helix</keyword>
<protein>
    <recommendedName>
        <fullName evidence="4">Hypoyhetical protein</fullName>
    </recommendedName>
</protein>
<keyword evidence="1" id="KW-0812">Transmembrane</keyword>
<reference evidence="2" key="2">
    <citation type="submission" date="2023-04" db="EMBL/GenBank/DDBJ databases">
        <authorList>
            <person name="Orihara K."/>
        </authorList>
    </citation>
    <scope>NUCLEOTIDE SEQUENCE</scope>
    <source>
        <strain evidence="2">YIT 13057</strain>
    </source>
</reference>
<keyword evidence="1" id="KW-0472">Membrane</keyword>
<sequence>MSKKTDSTKKQSKLRHPVDDLEARDILRRFVIRARRVEAHSLVQNNSVEKYVKPSMTISYKEGQPTRIKYIMPDQEIFESLAARTRPCILESEPVYLEKVFRSIDMLLDGKQLTGQAKQCFDFCRKKFRDLHDKNNGESYSIQMYDKDNVPEGRPLSDLLIGEAWLYSDLVHADPKGDKARAAKLSYRDRYYAGTSFFSMLTIVIINMLNLITAINKQFQLNIDKKAWKEQVVASAEDSEVATEKMVVLPPNTRVPEGIDPSALPAAIDVTSPTEAIRFIQPEHSTDVIFLRRKELVSKVHGAFSWKNDVLSILIADALVLELSTAGASQAESLQRVETRIKHRFTADTEATNSLRAIMHKCDRLLTVIPYKKGSLLYVDCPLAVKNDKQSANNSSPQK</sequence>
<dbReference type="GeneID" id="45582636"/>
<evidence type="ECO:0000313" key="2">
    <source>
        <dbReference type="EMBL" id="MDH7899442.1"/>
    </source>
</evidence>
<organism evidence="2 3">
    <name type="scientific">Bifidobacterium catenulatum subsp. kashiwanohense</name>
    <dbReference type="NCBI Taxonomy" id="630129"/>
    <lineage>
        <taxon>Bacteria</taxon>
        <taxon>Bacillati</taxon>
        <taxon>Actinomycetota</taxon>
        <taxon>Actinomycetes</taxon>
        <taxon>Bifidobacteriales</taxon>
        <taxon>Bifidobacteriaceae</taxon>
        <taxon>Bifidobacterium</taxon>
    </lineage>
</organism>
<dbReference type="Proteomes" id="UP001157379">
    <property type="component" value="Unassembled WGS sequence"/>
</dbReference>
<gene>
    <name evidence="2" type="ORF">OB936_04340</name>
</gene>
<evidence type="ECO:0000256" key="1">
    <source>
        <dbReference type="SAM" id="Phobius"/>
    </source>
</evidence>
<proteinExistence type="predicted"/>
<feature type="transmembrane region" description="Helical" evidence="1">
    <location>
        <begin position="191"/>
        <end position="212"/>
    </location>
</feature>
<accession>A0AAJ1UNL0</accession>
<dbReference type="EMBL" id="JAOPMD010000007">
    <property type="protein sequence ID" value="MDH7899442.1"/>
    <property type="molecule type" value="Genomic_DNA"/>
</dbReference>
<name>A0AAJ1UNL0_9BIFI</name>